<protein>
    <recommendedName>
        <fullName evidence="11">DNA polymerase III subunit gamma/tau</fullName>
        <ecNumber evidence="11">2.7.7.7</ecNumber>
    </recommendedName>
</protein>
<keyword evidence="3 11" id="KW-0548">Nucleotidyltransferase</keyword>
<keyword evidence="15" id="KW-1185">Reference proteome</keyword>
<evidence type="ECO:0000256" key="5">
    <source>
        <dbReference type="ARBA" id="ARBA00022723"/>
    </source>
</evidence>
<keyword evidence="9 11" id="KW-0239">DNA-directed DNA polymerase</keyword>
<feature type="region of interest" description="Disordered" evidence="12">
    <location>
        <begin position="551"/>
        <end position="575"/>
    </location>
</feature>
<dbReference type="SUPFAM" id="SSF52540">
    <property type="entry name" value="P-loop containing nucleoside triphosphate hydrolases"/>
    <property type="match status" value="1"/>
</dbReference>
<proteinExistence type="inferred from homology"/>
<evidence type="ECO:0000256" key="8">
    <source>
        <dbReference type="ARBA" id="ARBA00022840"/>
    </source>
</evidence>
<dbReference type="InterPro" id="IPR022754">
    <property type="entry name" value="DNA_pol_III_gamma-3"/>
</dbReference>
<dbReference type="FunFam" id="3.40.50.300:FF:000014">
    <property type="entry name" value="DNA polymerase III subunit gamma/tau"/>
    <property type="match status" value="1"/>
</dbReference>
<dbReference type="EMBL" id="CP001843">
    <property type="protein sequence ID" value="AEF86972.1"/>
    <property type="molecule type" value="Genomic_DNA"/>
</dbReference>
<keyword evidence="7" id="KW-0862">Zinc</keyword>
<dbReference type="NCBIfam" id="NF005173">
    <property type="entry name" value="PRK06647.1"/>
    <property type="match status" value="1"/>
</dbReference>
<gene>
    <name evidence="11" type="primary">dnaX</name>
    <name evidence="14" type="ordered locus">TREPR_0447</name>
</gene>
<dbReference type="InterPro" id="IPR008921">
    <property type="entry name" value="DNA_pol3_clamp-load_cplx_C"/>
</dbReference>
<dbReference type="InterPro" id="IPR001270">
    <property type="entry name" value="ClpA/B"/>
</dbReference>
<comment type="subunit">
    <text evidence="11">DNA polymerase III contains a core (composed of alpha, epsilon and theta chains) that associates with a tau subunit. This core dimerizes to form the POLIII' complex. PolIII' associates with the gamma complex (composed of gamma, delta, delta', psi and chi chains) and with the beta chain to form the complete DNA polymerase III complex.</text>
</comment>
<dbReference type="GO" id="GO:0046872">
    <property type="term" value="F:metal ion binding"/>
    <property type="evidence" value="ECO:0007669"/>
    <property type="project" value="UniProtKB-KW"/>
</dbReference>
<keyword evidence="4 11" id="KW-0235">DNA replication</keyword>
<dbReference type="Gene3D" id="1.10.8.60">
    <property type="match status" value="1"/>
</dbReference>
<evidence type="ECO:0000256" key="3">
    <source>
        <dbReference type="ARBA" id="ARBA00022695"/>
    </source>
</evidence>
<dbReference type="SUPFAM" id="SSF48019">
    <property type="entry name" value="post-AAA+ oligomerization domain-like"/>
    <property type="match status" value="1"/>
</dbReference>
<dbReference type="EC" id="2.7.7.7" evidence="11"/>
<dbReference type="GO" id="GO:0005524">
    <property type="term" value="F:ATP binding"/>
    <property type="evidence" value="ECO:0007669"/>
    <property type="project" value="UniProtKB-KW"/>
</dbReference>
<dbReference type="SMART" id="SM00382">
    <property type="entry name" value="AAA"/>
    <property type="match status" value="1"/>
</dbReference>
<dbReference type="PANTHER" id="PTHR11669">
    <property type="entry name" value="REPLICATION FACTOR C / DNA POLYMERASE III GAMMA-TAU SUBUNIT"/>
    <property type="match status" value="1"/>
</dbReference>
<comment type="similarity">
    <text evidence="1 11">Belongs to the DnaX/STICHEL family.</text>
</comment>
<dbReference type="Gene3D" id="3.40.50.300">
    <property type="entry name" value="P-loop containing nucleotide triphosphate hydrolases"/>
    <property type="match status" value="1"/>
</dbReference>
<evidence type="ECO:0000256" key="12">
    <source>
        <dbReference type="SAM" id="MobiDB-lite"/>
    </source>
</evidence>
<dbReference type="eggNOG" id="COG2812">
    <property type="taxonomic scope" value="Bacteria"/>
</dbReference>
<evidence type="ECO:0000259" key="13">
    <source>
        <dbReference type="SMART" id="SM00382"/>
    </source>
</evidence>
<dbReference type="GO" id="GO:0003677">
    <property type="term" value="F:DNA binding"/>
    <property type="evidence" value="ECO:0007669"/>
    <property type="project" value="InterPro"/>
</dbReference>
<dbReference type="STRING" id="545694.TREPR_0447"/>
<keyword evidence="8 11" id="KW-0067">ATP-binding</keyword>
<dbReference type="GO" id="GO:0006261">
    <property type="term" value="P:DNA-templated DNA replication"/>
    <property type="evidence" value="ECO:0007669"/>
    <property type="project" value="TreeGrafter"/>
</dbReference>
<comment type="function">
    <text evidence="11">DNA polymerase III is a complex, multichain enzyme responsible for most of the replicative synthesis in bacteria. This DNA polymerase also exhibits 3' to 5' exonuclease activity.</text>
</comment>
<feature type="domain" description="AAA+ ATPase" evidence="13">
    <location>
        <begin position="52"/>
        <end position="194"/>
    </location>
</feature>
<dbReference type="GO" id="GO:0009360">
    <property type="term" value="C:DNA polymerase III complex"/>
    <property type="evidence" value="ECO:0007669"/>
    <property type="project" value="InterPro"/>
</dbReference>
<feature type="region of interest" description="Disordered" evidence="12">
    <location>
        <begin position="468"/>
        <end position="499"/>
    </location>
</feature>
<evidence type="ECO:0000256" key="11">
    <source>
        <dbReference type="RuleBase" id="RU364063"/>
    </source>
</evidence>
<dbReference type="Pfam" id="PF22608">
    <property type="entry name" value="DNAX_ATPase_lid"/>
    <property type="match status" value="1"/>
</dbReference>
<dbReference type="AlphaFoldDB" id="F5YM59"/>
<name>F5YM59_TREPZ</name>
<dbReference type="HOGENOM" id="CLU_006229_0_4_12"/>
<dbReference type="CDD" id="cd00009">
    <property type="entry name" value="AAA"/>
    <property type="match status" value="1"/>
</dbReference>
<reference evidence="14 15" key="2">
    <citation type="journal article" date="2011" name="ISME J.">
        <title>RNA-seq reveals cooperative metabolic interactions between two termite-gut spirochete species in co-culture.</title>
        <authorList>
            <person name="Rosenthal A.Z."/>
            <person name="Matson E.G."/>
            <person name="Eldar A."/>
            <person name="Leadbetter J.R."/>
        </authorList>
    </citation>
    <scope>NUCLEOTIDE SEQUENCE [LARGE SCALE GENOMIC DNA]</scope>
    <source>
        <strain evidence="15">ATCC BAA-887 / DSM 12427 / ZAS-2</strain>
    </source>
</reference>
<dbReference type="InterPro" id="IPR012763">
    <property type="entry name" value="DNA_pol_III_sug/sutau_N"/>
</dbReference>
<dbReference type="InterPro" id="IPR027417">
    <property type="entry name" value="P-loop_NTPase"/>
</dbReference>
<dbReference type="NCBIfam" id="TIGR02397">
    <property type="entry name" value="dnaX_nterm"/>
    <property type="match status" value="1"/>
</dbReference>
<dbReference type="Pfam" id="PF12169">
    <property type="entry name" value="DNA_pol3_gamma3"/>
    <property type="match status" value="1"/>
</dbReference>
<evidence type="ECO:0000256" key="9">
    <source>
        <dbReference type="ARBA" id="ARBA00022932"/>
    </source>
</evidence>
<keyword evidence="2 11" id="KW-0808">Transferase</keyword>
<dbReference type="Proteomes" id="UP000009223">
    <property type="component" value="Chromosome"/>
</dbReference>
<dbReference type="InterPro" id="IPR050238">
    <property type="entry name" value="DNA_Rep/Repair_Clamp_Loader"/>
</dbReference>
<dbReference type="InterPro" id="IPR003593">
    <property type="entry name" value="AAA+_ATPase"/>
</dbReference>
<sequence>MGPLFFCRFSGYTGSMAYEVTATKRRPKTFDELAGQDFVAATLKSSIETGRIAHAYLFSGPRGCGKTSAARILARSLNCEKGPTVTPCGECPSCREITRGASLDIIEIDGASNNSVNDVRQIKDEVIFPPQGGRKKIYIIDEVHMLSQSAFNALLKTIEEPPEYIVFIFATTEVHKVPATIRSRCQQFNFRLIPIETIQGILKDTCAEMGIEAEDEALFWIAKESTGSLRDAYTLFDQVASFSEGHIRSQLIRDKLGLVGLDKLNALAESCAANDTAGAFAQIDEILDAGIAIEQFVIDLAGYYRSLLLLKNGVTRESLLGFGPDRFSALVQEKLDSPRLEQALSLLLDLYRDIRYSVSPRFELETAVSKLCWLDRWVSPLELRAAIAGARNILDKGDGGGIAGPLAGPGSVAPAVQDKTDLSRPGAFVEGFKRVLAAREAADAAAQAELVARGTALQVASDRAAVSQMGEPSAPGAGLAAGAGLSGSGPGVSAEAGALPGESPVEAAVPCKDLPELREALIKSLRQDRGLLASGLDKSLPWEWAGANSIGDDGNGANTVETNGSGDSPGEGKLRIPVQDPLTAELIKKDSALIRQLLGKLWGKPVLPEAVQVPAGAPGGVEPEKPLSPQAEMVRRMFRGTVVKTNGMEKNDGH</sequence>
<comment type="catalytic activity">
    <reaction evidence="10 11">
        <text>DNA(n) + a 2'-deoxyribonucleoside 5'-triphosphate = DNA(n+1) + diphosphate</text>
        <dbReference type="Rhea" id="RHEA:22508"/>
        <dbReference type="Rhea" id="RHEA-COMP:17339"/>
        <dbReference type="Rhea" id="RHEA-COMP:17340"/>
        <dbReference type="ChEBI" id="CHEBI:33019"/>
        <dbReference type="ChEBI" id="CHEBI:61560"/>
        <dbReference type="ChEBI" id="CHEBI:173112"/>
        <dbReference type="EC" id="2.7.7.7"/>
    </reaction>
</comment>
<dbReference type="PRINTS" id="PR00300">
    <property type="entry name" value="CLPPROTEASEA"/>
</dbReference>
<dbReference type="Gene3D" id="1.20.272.10">
    <property type="match status" value="1"/>
</dbReference>
<dbReference type="NCBIfam" id="NF004046">
    <property type="entry name" value="PRK05563.1"/>
    <property type="match status" value="1"/>
</dbReference>
<dbReference type="InterPro" id="IPR045085">
    <property type="entry name" value="HLD_clamp_pol_III_gamma_tau"/>
</dbReference>
<keyword evidence="5" id="KW-0479">Metal-binding</keyword>
<evidence type="ECO:0000256" key="7">
    <source>
        <dbReference type="ARBA" id="ARBA00022833"/>
    </source>
</evidence>
<reference evidence="15" key="1">
    <citation type="submission" date="2009-12" db="EMBL/GenBank/DDBJ databases">
        <title>Complete sequence of Treponema primitia strain ZAS-2.</title>
        <authorList>
            <person name="Tetu S.G."/>
            <person name="Matson E."/>
            <person name="Ren Q."/>
            <person name="Seshadri R."/>
            <person name="Elbourne L."/>
            <person name="Hassan K.A."/>
            <person name="Durkin A."/>
            <person name="Radune D."/>
            <person name="Mohamoud Y."/>
            <person name="Shay R."/>
            <person name="Jin S."/>
            <person name="Zhang X."/>
            <person name="Lucey K."/>
            <person name="Ballor N.R."/>
            <person name="Ottesen E."/>
            <person name="Rosenthal R."/>
            <person name="Allen A."/>
            <person name="Leadbetter J.R."/>
            <person name="Paulsen I.T."/>
        </authorList>
    </citation>
    <scope>NUCLEOTIDE SEQUENCE [LARGE SCALE GENOMIC DNA]</scope>
    <source>
        <strain evidence="15">ATCC BAA-887 / DSM 12427 / ZAS-2</strain>
    </source>
</reference>
<dbReference type="GO" id="GO:0003887">
    <property type="term" value="F:DNA-directed DNA polymerase activity"/>
    <property type="evidence" value="ECO:0007669"/>
    <property type="project" value="UniProtKB-KW"/>
</dbReference>
<evidence type="ECO:0000313" key="15">
    <source>
        <dbReference type="Proteomes" id="UP000009223"/>
    </source>
</evidence>
<accession>F5YM59</accession>
<organism evidence="14 15">
    <name type="scientific">Treponema primitia (strain ATCC BAA-887 / DSM 12427 / ZAS-2)</name>
    <dbReference type="NCBI Taxonomy" id="545694"/>
    <lineage>
        <taxon>Bacteria</taxon>
        <taxon>Pseudomonadati</taxon>
        <taxon>Spirochaetota</taxon>
        <taxon>Spirochaetia</taxon>
        <taxon>Spirochaetales</taxon>
        <taxon>Treponemataceae</taxon>
        <taxon>Treponema</taxon>
    </lineage>
</organism>
<dbReference type="PANTHER" id="PTHR11669:SF0">
    <property type="entry name" value="PROTEIN STICHEL-LIKE 2"/>
    <property type="match status" value="1"/>
</dbReference>
<evidence type="ECO:0000256" key="6">
    <source>
        <dbReference type="ARBA" id="ARBA00022741"/>
    </source>
</evidence>
<dbReference type="KEGG" id="tpi:TREPR_0447"/>
<feature type="compositionally biased region" description="Gly residues" evidence="12">
    <location>
        <begin position="479"/>
        <end position="490"/>
    </location>
</feature>
<evidence type="ECO:0000313" key="14">
    <source>
        <dbReference type="EMBL" id="AEF86972.1"/>
    </source>
</evidence>
<dbReference type="Pfam" id="PF13177">
    <property type="entry name" value="DNA_pol3_delta2"/>
    <property type="match status" value="1"/>
</dbReference>
<dbReference type="CDD" id="cd18137">
    <property type="entry name" value="HLD_clamp_pol_III_gamma_tau"/>
    <property type="match status" value="1"/>
</dbReference>
<keyword evidence="6 11" id="KW-0547">Nucleotide-binding</keyword>
<feature type="compositionally biased region" description="Polar residues" evidence="12">
    <location>
        <begin position="556"/>
        <end position="566"/>
    </location>
</feature>
<evidence type="ECO:0000256" key="10">
    <source>
        <dbReference type="ARBA" id="ARBA00049244"/>
    </source>
</evidence>
<evidence type="ECO:0000256" key="2">
    <source>
        <dbReference type="ARBA" id="ARBA00022679"/>
    </source>
</evidence>
<evidence type="ECO:0000256" key="4">
    <source>
        <dbReference type="ARBA" id="ARBA00022705"/>
    </source>
</evidence>
<evidence type="ECO:0000256" key="1">
    <source>
        <dbReference type="ARBA" id="ARBA00006360"/>
    </source>
</evidence>